<proteinExistence type="inferred from homology"/>
<dbReference type="InterPro" id="IPR011990">
    <property type="entry name" value="TPR-like_helical_dom_sf"/>
</dbReference>
<evidence type="ECO:0000259" key="9">
    <source>
        <dbReference type="Pfam" id="PF14322"/>
    </source>
</evidence>
<dbReference type="RefSeq" id="WP_131751564.1">
    <property type="nucleotide sequence ID" value="NZ_CAACYH010000004.1"/>
</dbReference>
<evidence type="ECO:0000256" key="1">
    <source>
        <dbReference type="ARBA" id="ARBA00004442"/>
    </source>
</evidence>
<feature type="signal peptide" evidence="7">
    <location>
        <begin position="1"/>
        <end position="22"/>
    </location>
</feature>
<comment type="similarity">
    <text evidence="2">Belongs to the SusD family.</text>
</comment>
<feature type="domain" description="SusD-like N-terminal" evidence="9">
    <location>
        <begin position="106"/>
        <end position="243"/>
    </location>
</feature>
<name>A0A449I0W8_9BACE</name>
<keyword evidence="5" id="KW-0998">Cell outer membrane</keyword>
<comment type="subcellular location">
    <subcellularLocation>
        <location evidence="1">Cell outer membrane</location>
    </subcellularLocation>
</comment>
<dbReference type="Gene3D" id="1.25.40.390">
    <property type="match status" value="1"/>
</dbReference>
<feature type="region of interest" description="Disordered" evidence="6">
    <location>
        <begin position="492"/>
        <end position="511"/>
    </location>
</feature>
<evidence type="ECO:0000313" key="11">
    <source>
        <dbReference type="Proteomes" id="UP000396835"/>
    </source>
</evidence>
<dbReference type="SUPFAM" id="SSF48452">
    <property type="entry name" value="TPR-like"/>
    <property type="match status" value="1"/>
</dbReference>
<evidence type="ECO:0000256" key="6">
    <source>
        <dbReference type="SAM" id="MobiDB-lite"/>
    </source>
</evidence>
<dbReference type="Proteomes" id="UP000396835">
    <property type="component" value="Unassembled WGS sequence"/>
</dbReference>
<evidence type="ECO:0000259" key="8">
    <source>
        <dbReference type="Pfam" id="PF07980"/>
    </source>
</evidence>
<dbReference type="InterPro" id="IPR033985">
    <property type="entry name" value="SusD-like_N"/>
</dbReference>
<reference evidence="10 11" key="1">
    <citation type="submission" date="2019-02" db="EMBL/GenBank/DDBJ databases">
        <authorList>
            <consortium name="Pathogen Informatics"/>
        </authorList>
    </citation>
    <scope>NUCLEOTIDE SEQUENCE [LARGE SCALE GENOMIC DNA]</scope>
    <source>
        <strain evidence="10 11">3012STDY7078512</strain>
    </source>
</reference>
<organism evidence="10 11">
    <name type="scientific">Prevotella heparinolytica</name>
    <dbReference type="NCBI Taxonomy" id="28113"/>
    <lineage>
        <taxon>Bacteria</taxon>
        <taxon>Pseudomonadati</taxon>
        <taxon>Bacteroidota</taxon>
        <taxon>Bacteroidia</taxon>
        <taxon>Bacteroidales</taxon>
        <taxon>Bacteroidaceae</taxon>
        <taxon>Bacteroides</taxon>
    </lineage>
</organism>
<evidence type="ECO:0000256" key="5">
    <source>
        <dbReference type="ARBA" id="ARBA00023237"/>
    </source>
</evidence>
<evidence type="ECO:0000256" key="2">
    <source>
        <dbReference type="ARBA" id="ARBA00006275"/>
    </source>
</evidence>
<protein>
    <submittedName>
        <fullName evidence="10">RagB/SusD domain-containing protein</fullName>
    </submittedName>
</protein>
<dbReference type="GO" id="GO:0009279">
    <property type="term" value="C:cell outer membrane"/>
    <property type="evidence" value="ECO:0007669"/>
    <property type="project" value="UniProtKB-SubCell"/>
</dbReference>
<keyword evidence="4" id="KW-0472">Membrane</keyword>
<evidence type="ECO:0000256" key="7">
    <source>
        <dbReference type="SAM" id="SignalP"/>
    </source>
</evidence>
<evidence type="ECO:0000256" key="3">
    <source>
        <dbReference type="ARBA" id="ARBA00022729"/>
    </source>
</evidence>
<dbReference type="EMBL" id="CAACYH010000004">
    <property type="protein sequence ID" value="VFB13052.1"/>
    <property type="molecule type" value="Genomic_DNA"/>
</dbReference>
<keyword evidence="3 7" id="KW-0732">Signal</keyword>
<feature type="chain" id="PRO_5018981176" evidence="7">
    <location>
        <begin position="23"/>
        <end position="511"/>
    </location>
</feature>
<dbReference type="PROSITE" id="PS51257">
    <property type="entry name" value="PROKAR_LIPOPROTEIN"/>
    <property type="match status" value="1"/>
</dbReference>
<dbReference type="CDD" id="cd08977">
    <property type="entry name" value="SusD"/>
    <property type="match status" value="1"/>
</dbReference>
<dbReference type="InterPro" id="IPR012944">
    <property type="entry name" value="SusD_RagB_dom"/>
</dbReference>
<accession>A0A449I0W8</accession>
<dbReference type="AlphaFoldDB" id="A0A449I0W8"/>
<dbReference type="Pfam" id="PF07980">
    <property type="entry name" value="SusD_RagB"/>
    <property type="match status" value="1"/>
</dbReference>
<feature type="compositionally biased region" description="Basic and acidic residues" evidence="6">
    <location>
        <begin position="493"/>
        <end position="511"/>
    </location>
</feature>
<evidence type="ECO:0000256" key="4">
    <source>
        <dbReference type="ARBA" id="ARBA00023136"/>
    </source>
</evidence>
<feature type="domain" description="RagB/SusD" evidence="8">
    <location>
        <begin position="366"/>
        <end position="506"/>
    </location>
</feature>
<gene>
    <name evidence="10" type="ORF">NCTC7812_00569</name>
</gene>
<dbReference type="OrthoDB" id="1100079at2"/>
<dbReference type="Pfam" id="PF14322">
    <property type="entry name" value="SusD-like_3"/>
    <property type="match status" value="1"/>
</dbReference>
<sequence length="511" mass="58327">MKKVYIYLLTLVVVGCMFTACSDDMLDTAPSTQMSGSELLSSADKAMVPLNGIYRAMYSTGWSVGGNTHQASSYIHHVLMADVMGEDHIMKAQGSGWFWYDCIYNVKSRYTSKSWRSYDVWNAYYKLVSNANYILASEATMQGESAKIKNVMGQAYAIRAFSYFMLVQNFARTYKGHEQDPGLPIYTEPTLPETEGQPRSTVAKVYEQIEADIDKAVELLKGTERIHISHIDYAVALGLQARIAMTMEKWDKMKTAATTAIEATEANIKKPEDILKGMNDQSLSNVMWGAEIIADQSSQWASFFTHMDASAEKYGARARKTINTELYAEMSIKDIRRAWWNPDDKAAAYQQEKFKFKGNPKDWMGDYIWMRVEEMYLMKAEAECRLNDDASAQKTLVNLVKTRDADYKCEKTGTEMGKLTSDKTNSLLEEIIKQRRIELWGEYGRIYDIRRLRQGFKRTEAMGWPKAALIEKTETQDPESYAWVLTIPQSEFDGNKNMDEKKDQNPTGDRP</sequence>
<evidence type="ECO:0000313" key="10">
    <source>
        <dbReference type="EMBL" id="VFB13052.1"/>
    </source>
</evidence>